<dbReference type="EMBL" id="QETB01000004">
    <property type="protein sequence ID" value="PWF26225.1"/>
    <property type="molecule type" value="Genomic_DNA"/>
</dbReference>
<organism evidence="1 2">
    <name type="scientific">Ancrocorticia populi</name>
    <dbReference type="NCBI Taxonomy" id="2175228"/>
    <lineage>
        <taxon>Bacteria</taxon>
        <taxon>Bacillati</taxon>
        <taxon>Actinomycetota</taxon>
        <taxon>Actinomycetes</taxon>
        <taxon>Actinomycetales</taxon>
        <taxon>Actinomycetaceae</taxon>
        <taxon>Ancrocorticia</taxon>
    </lineage>
</organism>
<keyword evidence="2" id="KW-1185">Reference proteome</keyword>
<evidence type="ECO:0000313" key="2">
    <source>
        <dbReference type="Proteomes" id="UP000245283"/>
    </source>
</evidence>
<proteinExistence type="predicted"/>
<gene>
    <name evidence="1" type="ORF">DD236_09180</name>
</gene>
<sequence length="61" mass="6724">MSEIPSFSTVQIENRVIILMMSGRQATGNCFSISCVWKYVAACMAKESGALVVLFGFLKMK</sequence>
<protein>
    <submittedName>
        <fullName evidence="1">Uncharacterized protein</fullName>
    </submittedName>
</protein>
<comment type="caution">
    <text evidence="1">The sequence shown here is derived from an EMBL/GenBank/DDBJ whole genome shotgun (WGS) entry which is preliminary data.</text>
</comment>
<name>A0A2V1K4M3_9ACTO</name>
<reference evidence="2" key="1">
    <citation type="submission" date="2018-05" db="EMBL/GenBank/DDBJ databases">
        <authorList>
            <person name="Li Y."/>
        </authorList>
    </citation>
    <scope>NUCLEOTIDE SEQUENCE [LARGE SCALE GENOMIC DNA]</scope>
    <source>
        <strain evidence="2">sk1b4</strain>
    </source>
</reference>
<dbReference type="Proteomes" id="UP000245283">
    <property type="component" value="Unassembled WGS sequence"/>
</dbReference>
<dbReference type="AlphaFoldDB" id="A0A2V1K4M3"/>
<accession>A0A2V1K4M3</accession>
<evidence type="ECO:0000313" key="1">
    <source>
        <dbReference type="EMBL" id="PWF26225.1"/>
    </source>
</evidence>